<dbReference type="Pfam" id="PF04366">
    <property type="entry name" value="Ysc84"/>
    <property type="match status" value="1"/>
</dbReference>
<feature type="domain" description="Ysc84 actin-binding" evidence="2">
    <location>
        <begin position="100"/>
        <end position="184"/>
    </location>
</feature>
<organism evidence="3 4">
    <name type="scientific">Achromobacter aloeverae</name>
    <dbReference type="NCBI Taxonomy" id="1750518"/>
    <lineage>
        <taxon>Bacteria</taxon>
        <taxon>Pseudomonadati</taxon>
        <taxon>Pseudomonadota</taxon>
        <taxon>Betaproteobacteria</taxon>
        <taxon>Burkholderiales</taxon>
        <taxon>Alcaligenaceae</taxon>
        <taxon>Achromobacter</taxon>
    </lineage>
</organism>
<protein>
    <submittedName>
        <fullName evidence="3">Twin-arginine translocation pathway signal protein</fullName>
    </submittedName>
</protein>
<evidence type="ECO:0000256" key="1">
    <source>
        <dbReference type="SAM" id="SignalP"/>
    </source>
</evidence>
<dbReference type="EMBL" id="PYAL01000008">
    <property type="protein sequence ID" value="RXN84518.1"/>
    <property type="molecule type" value="Genomic_DNA"/>
</dbReference>
<keyword evidence="4" id="KW-1185">Reference proteome</keyword>
<feature type="signal peptide" evidence="1">
    <location>
        <begin position="1"/>
        <end position="18"/>
    </location>
</feature>
<evidence type="ECO:0000313" key="4">
    <source>
        <dbReference type="Proteomes" id="UP000290849"/>
    </source>
</evidence>
<name>A0A4Q1HDY1_9BURK</name>
<reference evidence="3 4" key="1">
    <citation type="journal article" date="2017" name="Int. J. Syst. Evol. Microbiol.">
        <title>Achromobacter aloeverae sp. nov., isolated from the root of Aloe vera (L.) Burm.f.</title>
        <authorList>
            <person name="Kuncharoen N."/>
            <person name="Muramatsu Y."/>
            <person name="Shibata C."/>
            <person name="Kamakura Y."/>
            <person name="Nakagawa Y."/>
            <person name="Tanasupawat S."/>
        </authorList>
    </citation>
    <scope>NUCLEOTIDE SEQUENCE [LARGE SCALE GENOMIC DNA]</scope>
    <source>
        <strain evidence="3 4">AVA-1</strain>
    </source>
</reference>
<dbReference type="Proteomes" id="UP000290849">
    <property type="component" value="Unassembled WGS sequence"/>
</dbReference>
<gene>
    <name evidence="3" type="ORF">C7R54_24380</name>
</gene>
<comment type="caution">
    <text evidence="3">The sequence shown here is derived from an EMBL/GenBank/DDBJ whole genome shotgun (WGS) entry which is preliminary data.</text>
</comment>
<proteinExistence type="predicted"/>
<dbReference type="InterPro" id="IPR007461">
    <property type="entry name" value="Ysc84_actin-binding"/>
</dbReference>
<dbReference type="CDD" id="cd11524">
    <property type="entry name" value="SYLF"/>
    <property type="match status" value="1"/>
</dbReference>
<dbReference type="PROSITE" id="PS51257">
    <property type="entry name" value="PROKAR_LIPOPROTEIN"/>
    <property type="match status" value="1"/>
</dbReference>
<sequence>MNKFLKLVLAIPVLLAIAACSSNPSTRNGGDPELDAKARAALQQLFQEEPKARDVIRPMAKAVVVFPSVFKAGLIAGGQRGDGVMFDSEGKVLGYYRTGALSFGMQAGAQAYSEAIFLMTDTAIQELTSGAGLSLGVGPSFVLVDSGVAKSLTTTTLKADVYAFIFSQEGLMAGVGVQGQRIVKYD</sequence>
<dbReference type="OrthoDB" id="198978at2"/>
<evidence type="ECO:0000313" key="3">
    <source>
        <dbReference type="EMBL" id="RXN84518.1"/>
    </source>
</evidence>
<evidence type="ECO:0000259" key="2">
    <source>
        <dbReference type="Pfam" id="PF04366"/>
    </source>
</evidence>
<keyword evidence="1" id="KW-0732">Signal</keyword>
<dbReference type="RefSeq" id="WP_129153331.1">
    <property type="nucleotide sequence ID" value="NZ_JBHSDO010000018.1"/>
</dbReference>
<feature type="chain" id="PRO_5020509989" evidence="1">
    <location>
        <begin position="19"/>
        <end position="186"/>
    </location>
</feature>
<accession>A0A4Q1HDY1</accession>
<dbReference type="AlphaFoldDB" id="A0A4Q1HDY1"/>